<dbReference type="PRINTS" id="PR00053">
    <property type="entry name" value="FORKHEAD"/>
</dbReference>
<dbReference type="GO" id="GO:0005634">
    <property type="term" value="C:nucleus"/>
    <property type="evidence" value="ECO:0007669"/>
    <property type="project" value="UniProtKB-SubCell"/>
</dbReference>
<dbReference type="PROSITE" id="PS50039">
    <property type="entry name" value="FORK_HEAD_3"/>
    <property type="match status" value="1"/>
</dbReference>
<keyword evidence="2 4" id="KW-0238">DNA-binding</keyword>
<dbReference type="AlphaFoldDB" id="A0A9P1MDT3"/>
<reference evidence="7" key="1">
    <citation type="submission" date="2022-11" db="EMBL/GenBank/DDBJ databases">
        <authorList>
            <person name="Scott C."/>
            <person name="Bruce N."/>
        </authorList>
    </citation>
    <scope>NUCLEOTIDE SEQUENCE</scope>
</reference>
<evidence type="ECO:0000313" key="8">
    <source>
        <dbReference type="Proteomes" id="UP000838763"/>
    </source>
</evidence>
<evidence type="ECO:0000259" key="6">
    <source>
        <dbReference type="PROSITE" id="PS50039"/>
    </source>
</evidence>
<evidence type="ECO:0000256" key="1">
    <source>
        <dbReference type="ARBA" id="ARBA00004123"/>
    </source>
</evidence>
<dbReference type="InterPro" id="IPR050211">
    <property type="entry name" value="FOX_domain-containing"/>
</dbReference>
<feature type="compositionally biased region" description="Basic and acidic residues" evidence="5">
    <location>
        <begin position="424"/>
        <end position="441"/>
    </location>
</feature>
<evidence type="ECO:0000313" key="7">
    <source>
        <dbReference type="EMBL" id="CAI4219220.1"/>
    </source>
</evidence>
<keyword evidence="8" id="KW-1185">Reference proteome</keyword>
<dbReference type="Gene3D" id="1.10.10.10">
    <property type="entry name" value="Winged helix-like DNA-binding domain superfamily/Winged helix DNA-binding domain"/>
    <property type="match status" value="1"/>
</dbReference>
<feature type="DNA-binding region" description="Fork-head" evidence="4">
    <location>
        <begin position="141"/>
        <end position="236"/>
    </location>
</feature>
<dbReference type="InterPro" id="IPR030456">
    <property type="entry name" value="TF_fork_head_CS_2"/>
</dbReference>
<dbReference type="PANTHER" id="PTHR11829:SF343">
    <property type="entry name" value="FORK-HEAD DOMAIN-CONTAINING PROTEIN"/>
    <property type="match status" value="1"/>
</dbReference>
<feature type="region of interest" description="Disordered" evidence="5">
    <location>
        <begin position="273"/>
        <end position="316"/>
    </location>
</feature>
<dbReference type="SUPFAM" id="SSF46785">
    <property type="entry name" value="Winged helix' DNA-binding domain"/>
    <property type="match status" value="1"/>
</dbReference>
<dbReference type="SMART" id="SM00339">
    <property type="entry name" value="FH"/>
    <property type="match status" value="1"/>
</dbReference>
<dbReference type="GO" id="GO:0000978">
    <property type="term" value="F:RNA polymerase II cis-regulatory region sequence-specific DNA binding"/>
    <property type="evidence" value="ECO:0007669"/>
    <property type="project" value="UniProtKB-ARBA"/>
</dbReference>
<gene>
    <name evidence="7" type="ORF">PPNO1_LOCUS8788</name>
</gene>
<dbReference type="Proteomes" id="UP000838763">
    <property type="component" value="Unassembled WGS sequence"/>
</dbReference>
<dbReference type="InterPro" id="IPR001766">
    <property type="entry name" value="Fork_head_dom"/>
</dbReference>
<feature type="compositionally biased region" description="Polar residues" evidence="5">
    <location>
        <begin position="405"/>
        <end position="422"/>
    </location>
</feature>
<dbReference type="FunFam" id="1.10.10.10:FF:000260">
    <property type="entry name" value="Forkhead transcription factor (Sep1)"/>
    <property type="match status" value="1"/>
</dbReference>
<evidence type="ECO:0000256" key="4">
    <source>
        <dbReference type="PROSITE-ProRule" id="PRU00089"/>
    </source>
</evidence>
<evidence type="ECO:0000256" key="3">
    <source>
        <dbReference type="ARBA" id="ARBA00023242"/>
    </source>
</evidence>
<feature type="region of interest" description="Disordered" evidence="5">
    <location>
        <begin position="331"/>
        <end position="455"/>
    </location>
</feature>
<dbReference type="InterPro" id="IPR036390">
    <property type="entry name" value="WH_DNA-bd_sf"/>
</dbReference>
<protein>
    <recommendedName>
        <fullName evidence="6">Fork-head domain-containing protein</fullName>
    </recommendedName>
</protein>
<dbReference type="GO" id="GO:0001228">
    <property type="term" value="F:DNA-binding transcription activator activity, RNA polymerase II-specific"/>
    <property type="evidence" value="ECO:0007669"/>
    <property type="project" value="UniProtKB-ARBA"/>
</dbReference>
<evidence type="ECO:0000256" key="5">
    <source>
        <dbReference type="SAM" id="MobiDB-lite"/>
    </source>
</evidence>
<dbReference type="PANTHER" id="PTHR11829">
    <property type="entry name" value="FORKHEAD BOX PROTEIN"/>
    <property type="match status" value="1"/>
</dbReference>
<dbReference type="OrthoDB" id="5954824at2759"/>
<dbReference type="Pfam" id="PF00250">
    <property type="entry name" value="Forkhead"/>
    <property type="match status" value="1"/>
</dbReference>
<sequence>MANPTRFIAPNEPLNIFQDGVFENPMQSAYNAMAPMPTNIAPRQRRPLQAANSNVVLNPQLVLKKPFLSKFKTVAQKPAIHNFGKENIRPNIYPAPGPAMATFEAHVQKPNGKPGQGSRRLASDHDPPHDSFPPIVDDGTKPGHSYATLIGMAILRSANRRLTLSQIYKWISDNYSFYKPNDAGWQNSIRHNLSLHKAFYKIERPKDDPGKGNYWCIEPGQEHTFLKDKPTRRFNTTSTTAESVIPARPDVTAAPKMQVLARAPPMSTHAFVQPQAPVLPGPTQSMAEPTLPPTRHAHHSEGGHVALPPMPTSQATIAAPDISSDATIPVSDAAAPEDNDKAADADAPLDSLYSPLPPTMHSSPPIPRHIDLSGGATPPPLGRNPTSSVLRPNGRAFASMDDSGYISSLESSVMRQKPSALTSEADRPRIKRGRAEEEIARLRASSYDSPTKGRS</sequence>
<feature type="region of interest" description="Disordered" evidence="5">
    <location>
        <begin position="107"/>
        <end position="138"/>
    </location>
</feature>
<keyword evidence="3 4" id="KW-0539">Nucleus</keyword>
<comment type="subcellular location">
    <subcellularLocation>
        <location evidence="1 4">Nucleus</location>
    </subcellularLocation>
</comment>
<comment type="caution">
    <text evidence="7">The sequence shown here is derived from an EMBL/GenBank/DDBJ whole genome shotgun (WGS) entry which is preliminary data.</text>
</comment>
<name>A0A9P1MDT3_9PEZI</name>
<dbReference type="EMBL" id="CALLCH030000019">
    <property type="protein sequence ID" value="CAI4219220.1"/>
    <property type="molecule type" value="Genomic_DNA"/>
</dbReference>
<dbReference type="CDD" id="cd00059">
    <property type="entry name" value="FH_FOX"/>
    <property type="match status" value="1"/>
</dbReference>
<accession>A0A9P1MDT3</accession>
<feature type="domain" description="Fork-head" evidence="6">
    <location>
        <begin position="141"/>
        <end position="236"/>
    </location>
</feature>
<organism evidence="7 8">
    <name type="scientific">Parascedosporium putredinis</name>
    <dbReference type="NCBI Taxonomy" id="1442378"/>
    <lineage>
        <taxon>Eukaryota</taxon>
        <taxon>Fungi</taxon>
        <taxon>Dikarya</taxon>
        <taxon>Ascomycota</taxon>
        <taxon>Pezizomycotina</taxon>
        <taxon>Sordariomycetes</taxon>
        <taxon>Hypocreomycetidae</taxon>
        <taxon>Microascales</taxon>
        <taxon>Microascaceae</taxon>
        <taxon>Parascedosporium</taxon>
    </lineage>
</organism>
<dbReference type="InterPro" id="IPR036388">
    <property type="entry name" value="WH-like_DNA-bd_sf"/>
</dbReference>
<evidence type="ECO:0000256" key="2">
    <source>
        <dbReference type="ARBA" id="ARBA00023125"/>
    </source>
</evidence>
<proteinExistence type="predicted"/>
<dbReference type="PROSITE" id="PS00658">
    <property type="entry name" value="FORK_HEAD_2"/>
    <property type="match status" value="1"/>
</dbReference>